<feature type="non-terminal residue" evidence="2">
    <location>
        <position position="1"/>
    </location>
</feature>
<dbReference type="SUPFAM" id="SSF55144">
    <property type="entry name" value="LigT-like"/>
    <property type="match status" value="1"/>
</dbReference>
<keyword evidence="3" id="KW-1185">Reference proteome</keyword>
<dbReference type="Pfam" id="PF10469">
    <property type="entry name" value="AKAP7_NLS"/>
    <property type="match status" value="1"/>
</dbReference>
<evidence type="ECO:0000313" key="3">
    <source>
        <dbReference type="Proteomes" id="UP000663879"/>
    </source>
</evidence>
<gene>
    <name evidence="2" type="ORF">OXX778_LOCUS21284</name>
</gene>
<dbReference type="GO" id="GO:0005829">
    <property type="term" value="C:cytosol"/>
    <property type="evidence" value="ECO:0007669"/>
    <property type="project" value="TreeGrafter"/>
</dbReference>
<dbReference type="GO" id="GO:0034237">
    <property type="term" value="F:protein kinase A regulatory subunit binding"/>
    <property type="evidence" value="ECO:0007669"/>
    <property type="project" value="TreeGrafter"/>
</dbReference>
<dbReference type="GO" id="GO:0010738">
    <property type="term" value="P:regulation of protein kinase A signaling"/>
    <property type="evidence" value="ECO:0007669"/>
    <property type="project" value="TreeGrafter"/>
</dbReference>
<dbReference type="AlphaFoldDB" id="A0A814PGT4"/>
<reference evidence="2" key="1">
    <citation type="submission" date="2021-02" db="EMBL/GenBank/DDBJ databases">
        <authorList>
            <person name="Nowell W R."/>
        </authorList>
    </citation>
    <scope>NUCLEOTIDE SEQUENCE</scope>
    <source>
        <strain evidence="2">Ploen Becks lab</strain>
    </source>
</reference>
<dbReference type="OrthoDB" id="277832at2759"/>
<protein>
    <recommendedName>
        <fullName evidence="1">A-kinase anchor protein 7-like phosphoesterase domain-containing protein</fullName>
    </recommendedName>
</protein>
<feature type="domain" description="A-kinase anchor protein 7-like phosphoesterase" evidence="1">
    <location>
        <begin position="49"/>
        <end position="244"/>
    </location>
</feature>
<comment type="caution">
    <text evidence="2">The sequence shown here is derived from an EMBL/GenBank/DDBJ whole genome shotgun (WGS) entry which is preliminary data.</text>
</comment>
<dbReference type="InterPro" id="IPR009097">
    <property type="entry name" value="Cyclic_Pdiesterase"/>
</dbReference>
<sequence length="249" mass="28811">LDNIFGSTGSGITIRDVITRLENLEFNLPINDEEPRNKIGKNQVRDEQPTHFISIPINKLKSNFDKLNYDLLEFNQEVESFLVPDASMHLTLLTLRAETSEEIEITKNIMNEIISSEEFKKIGPISLKFKGIGEFYQKVLYSKCESDCIDKLKLLKNLIFDKLSMANVNTAGNYYDFVPHLTVFKIKNNMNNSNMCVNDFVSEFLWDKYESFDFGNEIINEIKLCKMTNIFVSKAYPVEHSVQFVNHHT</sequence>
<dbReference type="Gene3D" id="3.90.1140.10">
    <property type="entry name" value="Cyclic phosphodiesterase"/>
    <property type="match status" value="1"/>
</dbReference>
<dbReference type="InterPro" id="IPR052641">
    <property type="entry name" value="AKAP7_isoform_gamma"/>
</dbReference>
<dbReference type="EMBL" id="CAJNOC010007716">
    <property type="protein sequence ID" value="CAF1103749.1"/>
    <property type="molecule type" value="Genomic_DNA"/>
</dbReference>
<accession>A0A814PGT4</accession>
<name>A0A814PGT4_9BILA</name>
<dbReference type="PANTHER" id="PTHR15934">
    <property type="entry name" value="RNA 2',3'-CYCLIC PHOSPHODIESTERASE"/>
    <property type="match status" value="1"/>
</dbReference>
<proteinExistence type="predicted"/>
<organism evidence="2 3">
    <name type="scientific">Brachionus calyciflorus</name>
    <dbReference type="NCBI Taxonomy" id="104777"/>
    <lineage>
        <taxon>Eukaryota</taxon>
        <taxon>Metazoa</taxon>
        <taxon>Spiralia</taxon>
        <taxon>Gnathifera</taxon>
        <taxon>Rotifera</taxon>
        <taxon>Eurotatoria</taxon>
        <taxon>Monogononta</taxon>
        <taxon>Pseudotrocha</taxon>
        <taxon>Ploima</taxon>
        <taxon>Brachionidae</taxon>
        <taxon>Brachionus</taxon>
    </lineage>
</organism>
<dbReference type="PANTHER" id="PTHR15934:SF2">
    <property type="entry name" value="A-KINASE ANCHOR PROTEIN 7-LIKE PHOSPHOESTERASE DOMAIN-CONTAINING PROTEIN"/>
    <property type="match status" value="1"/>
</dbReference>
<dbReference type="InterPro" id="IPR019510">
    <property type="entry name" value="AKAP7-like_phosphoesterase"/>
</dbReference>
<dbReference type="Proteomes" id="UP000663879">
    <property type="component" value="Unassembled WGS sequence"/>
</dbReference>
<evidence type="ECO:0000259" key="1">
    <source>
        <dbReference type="Pfam" id="PF10469"/>
    </source>
</evidence>
<evidence type="ECO:0000313" key="2">
    <source>
        <dbReference type="EMBL" id="CAF1103749.1"/>
    </source>
</evidence>